<evidence type="ECO:0000313" key="2">
    <source>
        <dbReference type="Proteomes" id="UP000319094"/>
    </source>
</evidence>
<proteinExistence type="predicted"/>
<dbReference type="EMBL" id="VFON01000001">
    <property type="protein sequence ID" value="TQL43705.1"/>
    <property type="molecule type" value="Genomic_DNA"/>
</dbReference>
<dbReference type="OrthoDB" id="4993123at2"/>
<name>A0A542Y6P0_9MICO</name>
<keyword evidence="2" id="KW-1185">Reference proteome</keyword>
<gene>
    <name evidence="1" type="ORF">FB468_1735</name>
</gene>
<sequence>MTKDSVTMLTSEARKALGELSPTSDDPLLSEVWELCVSVTNEAGSRFLEATHGPLLSAAAEVRLYVAHLERVENVIEGSPLRVPRLAARPLRAAGRYIADTSDSAELVAFLREVPSIASSFGEYLIRAEGRQSRPVVDVLDLAVRAGAVFADCLLRAVPPMAIAND</sequence>
<evidence type="ECO:0000313" key="1">
    <source>
        <dbReference type="EMBL" id="TQL43705.1"/>
    </source>
</evidence>
<dbReference type="AlphaFoldDB" id="A0A542Y6P0"/>
<protein>
    <submittedName>
        <fullName evidence="1">Uncharacterized protein</fullName>
    </submittedName>
</protein>
<dbReference type="Proteomes" id="UP000319094">
    <property type="component" value="Unassembled WGS sequence"/>
</dbReference>
<comment type="caution">
    <text evidence="1">The sequence shown here is derived from an EMBL/GenBank/DDBJ whole genome shotgun (WGS) entry which is preliminary data.</text>
</comment>
<accession>A0A542Y6P0</accession>
<reference evidence="1 2" key="1">
    <citation type="submission" date="2019-06" db="EMBL/GenBank/DDBJ databases">
        <title>Sequencing the genomes of 1000 actinobacteria strains.</title>
        <authorList>
            <person name="Klenk H.-P."/>
        </authorList>
    </citation>
    <scope>NUCLEOTIDE SEQUENCE [LARGE SCALE GENOMIC DNA]</scope>
    <source>
        <strain evidence="1 2">DSM 8803</strain>
    </source>
</reference>
<organism evidence="1 2">
    <name type="scientific">Leucobacter komagatae</name>
    <dbReference type="NCBI Taxonomy" id="55969"/>
    <lineage>
        <taxon>Bacteria</taxon>
        <taxon>Bacillati</taxon>
        <taxon>Actinomycetota</taxon>
        <taxon>Actinomycetes</taxon>
        <taxon>Micrococcales</taxon>
        <taxon>Microbacteriaceae</taxon>
        <taxon>Leucobacter</taxon>
    </lineage>
</organism>
<dbReference type="RefSeq" id="WP_141886979.1">
    <property type="nucleotide sequence ID" value="NZ_BAAAUY010000001.1"/>
</dbReference>